<proteinExistence type="inferred from homology"/>
<evidence type="ECO:0000256" key="5">
    <source>
        <dbReference type="ARBA" id="ARBA00022496"/>
    </source>
</evidence>
<evidence type="ECO:0000256" key="13">
    <source>
        <dbReference type="ARBA" id="ARBA00062926"/>
    </source>
</evidence>
<evidence type="ECO:0000256" key="14">
    <source>
        <dbReference type="ARBA" id="ARBA00068882"/>
    </source>
</evidence>
<dbReference type="Pfam" id="PF01545">
    <property type="entry name" value="Cation_efflux"/>
    <property type="match status" value="1"/>
</dbReference>
<evidence type="ECO:0000256" key="7">
    <source>
        <dbReference type="ARBA" id="ARBA00022906"/>
    </source>
</evidence>
<reference evidence="20" key="2">
    <citation type="journal article" date="2020" name="Microorganisms">
        <title>Osmotic Adaptation and Compatible Solute Biosynthesis of Phototrophic Bacteria as Revealed from Genome Analyses.</title>
        <authorList>
            <person name="Imhoff J.F."/>
            <person name="Rahn T."/>
            <person name="Kunzel S."/>
            <person name="Keller A."/>
            <person name="Neulinger S.C."/>
        </authorList>
    </citation>
    <scope>NUCLEOTIDE SEQUENCE</scope>
    <source>
        <strain evidence="20">DSM 9154</strain>
    </source>
</reference>
<gene>
    <name evidence="20" type="primary">fieF</name>
    <name evidence="20" type="synonym">yiiP</name>
    <name evidence="20" type="ORF">CKO21_15900</name>
</gene>
<evidence type="ECO:0000256" key="4">
    <source>
        <dbReference type="ARBA" id="ARBA00022475"/>
    </source>
</evidence>
<keyword evidence="7" id="KW-0406">Ion transport</keyword>
<evidence type="ECO:0000256" key="6">
    <source>
        <dbReference type="ARBA" id="ARBA00022692"/>
    </source>
</evidence>
<dbReference type="GO" id="GO:0006882">
    <property type="term" value="P:intracellular zinc ion homeostasis"/>
    <property type="evidence" value="ECO:0007669"/>
    <property type="project" value="TreeGrafter"/>
</dbReference>
<evidence type="ECO:0000256" key="1">
    <source>
        <dbReference type="ARBA" id="ARBA00004651"/>
    </source>
</evidence>
<dbReference type="EMBL" id="NRRE01000030">
    <property type="protein sequence ID" value="MBK1698729.1"/>
    <property type="molecule type" value="Genomic_DNA"/>
</dbReference>
<evidence type="ECO:0000256" key="15">
    <source>
        <dbReference type="ARBA" id="ARBA00072262"/>
    </source>
</evidence>
<feature type="domain" description="Cation efflux protein cytoplasmic" evidence="19">
    <location>
        <begin position="203"/>
        <end position="280"/>
    </location>
</feature>
<dbReference type="GO" id="GO:0005886">
    <property type="term" value="C:plasma membrane"/>
    <property type="evidence" value="ECO:0007669"/>
    <property type="project" value="UniProtKB-SubCell"/>
</dbReference>
<evidence type="ECO:0000256" key="8">
    <source>
        <dbReference type="ARBA" id="ARBA00022989"/>
    </source>
</evidence>
<keyword evidence="5" id="KW-0410">Iron transport</keyword>
<sequence length="309" mass="33723">MRRATYASVSVASGLVLLKTGAWLITDSISLLSTLVDSLLDVAASLVNLLAVRQALSPADREHRFGHGKLEPLAALGQAAFITGSALFLAITAGQRFIAPRPVQQEEVGILVMLASIIATLLLVSYQRRVVRRTGSLAIQADSLHYTGDLLVNAAVILALVLWLQTGWTWLDPAFAIAIAVYILITAVRIVRGAYDMLMDRELPEEERQRIVEIVRQHPQVIGMHDLRTRASGPHSFIQLHLELDGRMNLYQANVIADTVETDVANAFPDAEVIIHQDPHGVDDDSMPFAKQQAEGESEEAPSVGDARD</sequence>
<dbReference type="FunFam" id="1.20.1510.10:FF:000001">
    <property type="entry name" value="Ferrous-iron efflux pump FieF"/>
    <property type="match status" value="1"/>
</dbReference>
<dbReference type="InterPro" id="IPR027469">
    <property type="entry name" value="Cation_efflux_TMD_sf"/>
</dbReference>
<evidence type="ECO:0000313" key="21">
    <source>
        <dbReference type="Proteomes" id="UP000778970"/>
    </source>
</evidence>
<name>A0A934V2E5_9PROT</name>
<dbReference type="Pfam" id="PF16916">
    <property type="entry name" value="ZT_dimer"/>
    <property type="match status" value="1"/>
</dbReference>
<feature type="transmembrane region" description="Helical" evidence="17">
    <location>
        <begin position="73"/>
        <end position="93"/>
    </location>
</feature>
<dbReference type="GO" id="GO:0015341">
    <property type="term" value="F:zinc efflux antiporter activity"/>
    <property type="evidence" value="ECO:0007669"/>
    <property type="project" value="TreeGrafter"/>
</dbReference>
<keyword evidence="7" id="KW-0864">Zinc transport</keyword>
<accession>A0A934V2E5</accession>
<keyword evidence="4" id="KW-1003">Cell membrane</keyword>
<dbReference type="FunFam" id="3.30.70.1350:FF:000002">
    <property type="entry name" value="Ferrous-iron efflux pump FieF"/>
    <property type="match status" value="1"/>
</dbReference>
<evidence type="ECO:0000259" key="19">
    <source>
        <dbReference type="Pfam" id="PF16916"/>
    </source>
</evidence>
<comment type="subcellular location">
    <subcellularLocation>
        <location evidence="1">Cell membrane</location>
        <topology evidence="1">Multi-pass membrane protein</topology>
    </subcellularLocation>
</comment>
<comment type="catalytic activity">
    <reaction evidence="11">
        <text>Zn(2+)(in) + H(+)(out) = Zn(2+)(out) + H(+)(in)</text>
        <dbReference type="Rhea" id="RHEA:28839"/>
        <dbReference type="ChEBI" id="CHEBI:15378"/>
        <dbReference type="ChEBI" id="CHEBI:29105"/>
    </reaction>
</comment>
<organism evidence="20 21">
    <name type="scientific">Rhodovibrio salinarum</name>
    <dbReference type="NCBI Taxonomy" id="1087"/>
    <lineage>
        <taxon>Bacteria</taxon>
        <taxon>Pseudomonadati</taxon>
        <taxon>Pseudomonadota</taxon>
        <taxon>Alphaproteobacteria</taxon>
        <taxon>Rhodospirillales</taxon>
        <taxon>Rhodovibrionaceae</taxon>
        <taxon>Rhodovibrio</taxon>
    </lineage>
</organism>
<dbReference type="PANTHER" id="PTHR43840">
    <property type="entry name" value="MITOCHONDRIAL METAL TRANSPORTER 1-RELATED"/>
    <property type="match status" value="1"/>
</dbReference>
<comment type="caution">
    <text evidence="20">The sequence shown here is derived from an EMBL/GenBank/DDBJ whole genome shotgun (WGS) entry which is preliminary data.</text>
</comment>
<dbReference type="GO" id="GO:0015086">
    <property type="term" value="F:cadmium ion transmembrane transporter activity"/>
    <property type="evidence" value="ECO:0007669"/>
    <property type="project" value="TreeGrafter"/>
</dbReference>
<evidence type="ECO:0000256" key="17">
    <source>
        <dbReference type="SAM" id="Phobius"/>
    </source>
</evidence>
<evidence type="ECO:0000256" key="3">
    <source>
        <dbReference type="ARBA" id="ARBA00022448"/>
    </source>
</evidence>
<comment type="catalytic activity">
    <reaction evidence="10">
        <text>Fe(2+)(in) + H(+)(out) = Fe(2+)(out) + H(+)(in)</text>
        <dbReference type="Rhea" id="RHEA:29439"/>
        <dbReference type="ChEBI" id="CHEBI:15378"/>
        <dbReference type="ChEBI" id="CHEBI:29033"/>
    </reaction>
</comment>
<feature type="transmembrane region" description="Helical" evidence="17">
    <location>
        <begin position="108"/>
        <end position="126"/>
    </location>
</feature>
<dbReference type="SUPFAM" id="SSF160240">
    <property type="entry name" value="Cation efflux protein cytoplasmic domain-like"/>
    <property type="match status" value="1"/>
</dbReference>
<evidence type="ECO:0000313" key="20">
    <source>
        <dbReference type="EMBL" id="MBK1698729.1"/>
    </source>
</evidence>
<keyword evidence="6 17" id="KW-0812">Transmembrane</keyword>
<feature type="domain" description="Cation efflux protein transmembrane" evidence="18">
    <location>
        <begin position="7"/>
        <end position="199"/>
    </location>
</feature>
<feature type="transmembrane region" description="Helical" evidence="17">
    <location>
        <begin position="32"/>
        <end position="52"/>
    </location>
</feature>
<evidence type="ECO:0000256" key="11">
    <source>
        <dbReference type="ARBA" id="ARBA00047695"/>
    </source>
</evidence>
<feature type="region of interest" description="Disordered" evidence="16">
    <location>
        <begin position="279"/>
        <end position="309"/>
    </location>
</feature>
<comment type="catalytic activity">
    <reaction evidence="12">
        <text>Cd(2+)(in) + H(+)(out) = Cd(2+)(out) + H(+)(in)</text>
        <dbReference type="Rhea" id="RHEA:28739"/>
        <dbReference type="ChEBI" id="CHEBI:15378"/>
        <dbReference type="ChEBI" id="CHEBI:48775"/>
    </reaction>
</comment>
<keyword evidence="8 17" id="KW-1133">Transmembrane helix</keyword>
<reference evidence="20" key="1">
    <citation type="submission" date="2017-08" db="EMBL/GenBank/DDBJ databases">
        <authorList>
            <person name="Imhoff J.F."/>
            <person name="Rahn T."/>
            <person name="Kuenzel S."/>
            <person name="Neulinger S.C."/>
        </authorList>
    </citation>
    <scope>NUCLEOTIDE SEQUENCE</scope>
    <source>
        <strain evidence="20">DSM 9154</strain>
    </source>
</reference>
<dbReference type="InterPro" id="IPR036837">
    <property type="entry name" value="Cation_efflux_CTD_sf"/>
</dbReference>
<keyword evidence="21" id="KW-1185">Reference proteome</keyword>
<evidence type="ECO:0000256" key="12">
    <source>
        <dbReference type="ARBA" id="ARBA00050984"/>
    </source>
</evidence>
<keyword evidence="9 17" id="KW-0472">Membrane</keyword>
<dbReference type="InterPro" id="IPR027470">
    <property type="entry name" value="Cation_efflux_CTD"/>
</dbReference>
<dbReference type="InterPro" id="IPR058533">
    <property type="entry name" value="Cation_efflux_TM"/>
</dbReference>
<evidence type="ECO:0000256" key="10">
    <source>
        <dbReference type="ARBA" id="ARBA00035584"/>
    </source>
</evidence>
<dbReference type="Gene3D" id="3.30.70.1350">
    <property type="entry name" value="Cation efflux protein, cytoplasmic domain"/>
    <property type="match status" value="1"/>
</dbReference>
<keyword evidence="7" id="KW-0862">Zinc</keyword>
<comment type="similarity">
    <text evidence="2">Belongs to the cation diffusion facilitator (CDF) transporter (TC 2.A.4) family. FieF subfamily.</text>
</comment>
<keyword evidence="3" id="KW-0813">Transport</keyword>
<dbReference type="GO" id="GO:0015093">
    <property type="term" value="F:ferrous iron transmembrane transporter activity"/>
    <property type="evidence" value="ECO:0007669"/>
    <property type="project" value="TreeGrafter"/>
</dbReference>
<dbReference type="Proteomes" id="UP000778970">
    <property type="component" value="Unassembled WGS sequence"/>
</dbReference>
<dbReference type="NCBIfam" id="TIGR01297">
    <property type="entry name" value="CDF"/>
    <property type="match status" value="1"/>
</dbReference>
<dbReference type="AlphaFoldDB" id="A0A934V2E5"/>
<dbReference type="InterPro" id="IPR050291">
    <property type="entry name" value="CDF_Transporter"/>
</dbReference>
<dbReference type="InterPro" id="IPR002524">
    <property type="entry name" value="Cation_efflux"/>
</dbReference>
<keyword evidence="5" id="KW-0408">Iron</keyword>
<evidence type="ECO:0000256" key="2">
    <source>
        <dbReference type="ARBA" id="ARBA00010212"/>
    </source>
</evidence>
<dbReference type="SUPFAM" id="SSF161111">
    <property type="entry name" value="Cation efflux protein transmembrane domain-like"/>
    <property type="match status" value="1"/>
</dbReference>
<protein>
    <recommendedName>
        <fullName evidence="15">Cation-efflux pump FieF</fullName>
    </recommendedName>
    <alternativeName>
        <fullName evidence="14">Protein p34</fullName>
    </alternativeName>
</protein>
<dbReference type="Gene3D" id="1.20.1510.10">
    <property type="entry name" value="Cation efflux protein transmembrane domain"/>
    <property type="match status" value="1"/>
</dbReference>
<comment type="subunit">
    <text evidence="13">Homodimer. The subunits are held together in a parallel orientation through zinc binding at the interface of the cytoplasmic domains.</text>
</comment>
<evidence type="ECO:0000259" key="18">
    <source>
        <dbReference type="Pfam" id="PF01545"/>
    </source>
</evidence>
<feature type="transmembrane region" description="Helical" evidence="17">
    <location>
        <begin position="170"/>
        <end position="191"/>
    </location>
</feature>
<evidence type="ECO:0000256" key="9">
    <source>
        <dbReference type="ARBA" id="ARBA00023136"/>
    </source>
</evidence>
<dbReference type="PANTHER" id="PTHR43840:SF41">
    <property type="entry name" value="CATION-EFFLUX PUMP FIEF"/>
    <property type="match status" value="1"/>
</dbReference>
<evidence type="ECO:0000256" key="16">
    <source>
        <dbReference type="SAM" id="MobiDB-lite"/>
    </source>
</evidence>
<feature type="transmembrane region" description="Helical" evidence="17">
    <location>
        <begin position="146"/>
        <end position="164"/>
    </location>
</feature>